<dbReference type="InParanoid" id="A0A136JAJ5"/>
<dbReference type="InterPro" id="IPR048401">
    <property type="entry name" value="SLS1_C"/>
</dbReference>
<feature type="region of interest" description="Disordered" evidence="1">
    <location>
        <begin position="40"/>
        <end position="92"/>
    </location>
</feature>
<reference evidence="7" key="1">
    <citation type="submission" date="2016-02" db="EMBL/GenBank/DDBJ databases">
        <title>Draft genome sequence of Microdochium bolleyi, a fungal endophyte of beachgrass.</title>
        <authorList>
            <consortium name="DOE Joint Genome Institute"/>
            <person name="David A.S."/>
            <person name="May G."/>
            <person name="Haridas S."/>
            <person name="Lim J."/>
            <person name="Wang M."/>
            <person name="Labutti K."/>
            <person name="Lipzen A."/>
            <person name="Barry K."/>
            <person name="Grigoriev I.V."/>
        </authorList>
    </citation>
    <scope>NUCLEOTIDE SEQUENCE [LARGE SCALE GENOMIC DNA]</scope>
    <source>
        <strain evidence="7">J235TASD1</strain>
    </source>
</reference>
<feature type="compositionally biased region" description="Polar residues" evidence="1">
    <location>
        <begin position="494"/>
        <end position="504"/>
    </location>
</feature>
<evidence type="ECO:0000259" key="3">
    <source>
        <dbReference type="Pfam" id="PF20776"/>
    </source>
</evidence>
<feature type="compositionally biased region" description="Basic and acidic residues" evidence="1">
    <location>
        <begin position="626"/>
        <end position="638"/>
    </location>
</feature>
<dbReference type="Pfam" id="PF14611">
    <property type="entry name" value="KH_SLS1_1"/>
    <property type="match status" value="1"/>
</dbReference>
<feature type="domain" description="SLS1 first KH" evidence="2">
    <location>
        <begin position="276"/>
        <end position="343"/>
    </location>
</feature>
<evidence type="ECO:0000259" key="2">
    <source>
        <dbReference type="Pfam" id="PF14611"/>
    </source>
</evidence>
<dbReference type="Proteomes" id="UP000070501">
    <property type="component" value="Unassembled WGS sequence"/>
</dbReference>
<feature type="domain" description="SLS1 second KH" evidence="4">
    <location>
        <begin position="350"/>
        <end position="415"/>
    </location>
</feature>
<dbReference type="InterPro" id="IPR048400">
    <property type="entry name" value="SLS1_N"/>
</dbReference>
<accession>A0A136JAJ5</accession>
<keyword evidence="7" id="KW-1185">Reference proteome</keyword>
<proteinExistence type="predicted"/>
<feature type="domain" description="SLS1 C-terminal" evidence="5">
    <location>
        <begin position="446"/>
        <end position="817"/>
    </location>
</feature>
<feature type="domain" description="SLS1 N-terminal" evidence="3">
    <location>
        <begin position="149"/>
        <end position="269"/>
    </location>
</feature>
<name>A0A136JAJ5_9PEZI</name>
<dbReference type="InterPro" id="IPR032741">
    <property type="entry name" value="Sls1_KH-1"/>
</dbReference>
<evidence type="ECO:0000259" key="5">
    <source>
        <dbReference type="Pfam" id="PF20778"/>
    </source>
</evidence>
<gene>
    <name evidence="6" type="ORF">Micbo1qcDRAFT_231750</name>
</gene>
<dbReference type="OrthoDB" id="5392646at2759"/>
<feature type="compositionally biased region" description="Polar residues" evidence="1">
    <location>
        <begin position="829"/>
        <end position="848"/>
    </location>
</feature>
<evidence type="ECO:0000313" key="7">
    <source>
        <dbReference type="Proteomes" id="UP000070501"/>
    </source>
</evidence>
<dbReference type="STRING" id="196109.A0A136JAJ5"/>
<evidence type="ECO:0000259" key="4">
    <source>
        <dbReference type="Pfam" id="PF20777"/>
    </source>
</evidence>
<dbReference type="AlphaFoldDB" id="A0A136JAJ5"/>
<dbReference type="GO" id="GO:0005743">
    <property type="term" value="C:mitochondrial inner membrane"/>
    <property type="evidence" value="ECO:0007669"/>
    <property type="project" value="InterPro"/>
</dbReference>
<feature type="region of interest" description="Disordered" evidence="1">
    <location>
        <begin position="816"/>
        <end position="862"/>
    </location>
</feature>
<feature type="region of interest" description="Disordered" evidence="1">
    <location>
        <begin position="608"/>
        <end position="638"/>
    </location>
</feature>
<feature type="compositionally biased region" description="Basic and acidic residues" evidence="1">
    <location>
        <begin position="59"/>
        <end position="81"/>
    </location>
</feature>
<evidence type="ECO:0000313" key="6">
    <source>
        <dbReference type="EMBL" id="KXJ94209.1"/>
    </source>
</evidence>
<feature type="region of interest" description="Disordered" evidence="1">
    <location>
        <begin position="484"/>
        <end position="504"/>
    </location>
</feature>
<evidence type="ECO:0000256" key="1">
    <source>
        <dbReference type="SAM" id="MobiDB-lite"/>
    </source>
</evidence>
<dbReference type="InterPro" id="IPR048748">
    <property type="entry name" value="SLS1_KH2"/>
</dbReference>
<dbReference type="EMBL" id="KQ964247">
    <property type="protein sequence ID" value="KXJ94209.1"/>
    <property type="molecule type" value="Genomic_DNA"/>
</dbReference>
<organism evidence="6 7">
    <name type="scientific">Microdochium bolleyi</name>
    <dbReference type="NCBI Taxonomy" id="196109"/>
    <lineage>
        <taxon>Eukaryota</taxon>
        <taxon>Fungi</taxon>
        <taxon>Dikarya</taxon>
        <taxon>Ascomycota</taxon>
        <taxon>Pezizomycotina</taxon>
        <taxon>Sordariomycetes</taxon>
        <taxon>Xylariomycetidae</taxon>
        <taxon>Xylariales</taxon>
        <taxon>Microdochiaceae</taxon>
        <taxon>Microdochium</taxon>
    </lineage>
</organism>
<dbReference type="Pfam" id="PF20776">
    <property type="entry name" value="SLS1_N"/>
    <property type="match status" value="1"/>
</dbReference>
<protein>
    <submittedName>
        <fullName evidence="6">Mitochondrial inner-membrane-bound regulator-domain-containing protein</fullName>
    </submittedName>
</protein>
<dbReference type="Pfam" id="PF20777">
    <property type="entry name" value="KH_SLS1_2"/>
    <property type="match status" value="1"/>
</dbReference>
<dbReference type="Pfam" id="PF20778">
    <property type="entry name" value="SLS1_C"/>
    <property type="match status" value="1"/>
</dbReference>
<sequence>MLRRIPRPRADICLRCSIRLSQQNARPLFPSIARYFSDRKEGASDDAPQEDTSSASRPSEQHFERSLRGPFRPERRLDLRPKNKRRRAGNRLLTEDSAALGMDMLGKPARAVLLRDGGLYVKRDTTQKYEPEPTSTSPDWMAMFESHQDDVTTAEVFDNIESHKPESDRLLSERAFRKLQATLFDGFTAPQLQGYLQWCSKQSPDENSPQSMAMRLPWVHSITDWIPLAHTSEAPGKGEPHLQGYISSSSSPKERLVIRVLREAWRLSISELSTGLGEVRVRLRNTEFTLLMRGTQRFMNLLGKQWLEPGEKIESSNGTKTLRFVIKKPKADILLAELDKTLNCIETKTLPLSLLTTEPLSDALMEELGRITNTHIRQSASGRRIHITWIEVRSLESKSPLEDLRHVVFRLLLTALAPARVATSLSSDLPAKATGRFIPDRTSTSKWAWKDRMDVWERYVAPAPSVEPTSGTERSATIQQERTLPALDLPFDPMSQTPTNEESRVTSFDTALSPVSWAATARTSTTAHFGHLLHAATTTSEKAAPETSTTVADIAAAGRRRIFSPLIPHPTRLAELETRDSDAHQVSSGIYPAQSTILLRFQPSPRTASSAEDEYITPDPRAGQSKVEKRVDKSEKRKESSVKGYTVWPMAPPPTGPILELRLAIQDTEVLGIQSLRAIKHKAFSDVMLPGSLIDMRFTQIQYAELQGGADAMAAWPPLANFLGKARFDLDRGKVDMPPRQKFPIPRGLFADFDGDKSDPSELVSTQYEFVGLELHRAVSMPHKGYTMTYTSVEAGQGGGRRAELSLEAAAMPSPLRFSARPTPDQAEGSAQQEASNTTPASESIPEQTSGVTPPPPSTVPKKDFVTICYEFARDESMWAGYPGEYRQ</sequence>